<dbReference type="Proteomes" id="UP000799438">
    <property type="component" value="Unassembled WGS sequence"/>
</dbReference>
<feature type="transmembrane region" description="Helical" evidence="8">
    <location>
        <begin position="31"/>
        <end position="56"/>
    </location>
</feature>
<comment type="subcellular location">
    <subcellularLocation>
        <location evidence="1">Membrane</location>
        <topology evidence="1">Multi-pass membrane protein</topology>
    </subcellularLocation>
</comment>
<feature type="region of interest" description="Disordered" evidence="7">
    <location>
        <begin position="1"/>
        <end position="24"/>
    </location>
</feature>
<evidence type="ECO:0000259" key="9">
    <source>
        <dbReference type="PROSITE" id="PS50850"/>
    </source>
</evidence>
<keyword evidence="11" id="KW-1185">Reference proteome</keyword>
<feature type="transmembrane region" description="Helical" evidence="8">
    <location>
        <begin position="68"/>
        <end position="87"/>
    </location>
</feature>
<proteinExistence type="predicted"/>
<feature type="transmembrane region" description="Helical" evidence="8">
    <location>
        <begin position="332"/>
        <end position="350"/>
    </location>
</feature>
<feature type="transmembrane region" description="Helical" evidence="8">
    <location>
        <begin position="226"/>
        <end position="245"/>
    </location>
</feature>
<sequence>MSTAALKPASDTSADAPAKPPPTPQKRGVRFWLIIAGLSITGLLVALEATIVSTALPSIIADLGGADSYVWVIMAYFLTMTSFQPLYGQLADIFGRRYLTILAVAIFTLGSGLCGGADNLNMMIAGRAIQGLGGSGINVLVELIICDIIPLRERGTFMGIIFGAITLGTALGPLFAGLIVEYSTWRWVFYLNLPVAGVALVVLTLFLQVKYDRKLSIGQSLKRIDYFGNALFIASCVSTLIALGWAGTVYPWSSFRILVPLILGFAGFAAFLFYEGSRFAVEPIMPLHLFKNRTSSAVFIITFFHSLASVWVLYFMPVYFQGVRMSTPARSGVQLLPTVVVMIPFGGIGGKLLEKYGKYKPIHLAAFAIMVIGYGLLTLLDENSSTAEWVIFQIVESIGFGLILAALLPALQAKLSEADSASSTATWGFIRAFGMVWGSIIPSSIFNNRFDQLAGRISDVAIREQLSGGHAYEHATKAFVSALPTANGVRDQVISVFSDSLKRTWQIGITFVGLGFLFVFMEEQVELRKDLETEYGLDEKVFKDEEKDSAATEPRGKAEK</sequence>
<evidence type="ECO:0000256" key="3">
    <source>
        <dbReference type="ARBA" id="ARBA00022692"/>
    </source>
</evidence>
<dbReference type="PRINTS" id="PR01036">
    <property type="entry name" value="TCRTETB"/>
</dbReference>
<evidence type="ECO:0000313" key="11">
    <source>
        <dbReference type="Proteomes" id="UP000799438"/>
    </source>
</evidence>
<dbReference type="GO" id="GO:0022857">
    <property type="term" value="F:transmembrane transporter activity"/>
    <property type="evidence" value="ECO:0007669"/>
    <property type="project" value="InterPro"/>
</dbReference>
<dbReference type="CDD" id="cd17502">
    <property type="entry name" value="MFS_Azr1_MDR_like"/>
    <property type="match status" value="1"/>
</dbReference>
<evidence type="ECO:0000256" key="7">
    <source>
        <dbReference type="SAM" id="MobiDB-lite"/>
    </source>
</evidence>
<feature type="transmembrane region" description="Helical" evidence="8">
    <location>
        <begin position="257"/>
        <end position="276"/>
    </location>
</feature>
<dbReference type="Pfam" id="PF07690">
    <property type="entry name" value="MFS_1"/>
    <property type="match status" value="1"/>
</dbReference>
<dbReference type="RefSeq" id="XP_033394340.1">
    <property type="nucleotide sequence ID" value="XM_033538392.1"/>
</dbReference>
<name>A0A6A6B6L5_9PEZI</name>
<dbReference type="PROSITE" id="PS50850">
    <property type="entry name" value="MFS"/>
    <property type="match status" value="1"/>
</dbReference>
<dbReference type="InterPro" id="IPR020846">
    <property type="entry name" value="MFS_dom"/>
</dbReference>
<dbReference type="PANTHER" id="PTHR23501:SF187">
    <property type="entry name" value="MAJOR FACILITATOR SUPERFAMILY (MFS) PROFILE DOMAIN-CONTAINING PROTEIN"/>
    <property type="match status" value="1"/>
</dbReference>
<dbReference type="AlphaFoldDB" id="A0A6A6B6L5"/>
<feature type="transmembrane region" description="Helical" evidence="8">
    <location>
        <begin position="429"/>
        <end position="446"/>
    </location>
</feature>
<dbReference type="InterPro" id="IPR036259">
    <property type="entry name" value="MFS_trans_sf"/>
</dbReference>
<dbReference type="EMBL" id="ML995496">
    <property type="protein sequence ID" value="KAF2138627.1"/>
    <property type="molecule type" value="Genomic_DNA"/>
</dbReference>
<reference evidence="10" key="1">
    <citation type="journal article" date="2020" name="Stud. Mycol.">
        <title>101 Dothideomycetes genomes: a test case for predicting lifestyles and emergence of pathogens.</title>
        <authorList>
            <person name="Haridas S."/>
            <person name="Albert R."/>
            <person name="Binder M."/>
            <person name="Bloem J."/>
            <person name="Labutti K."/>
            <person name="Salamov A."/>
            <person name="Andreopoulos B."/>
            <person name="Baker S."/>
            <person name="Barry K."/>
            <person name="Bills G."/>
            <person name="Bluhm B."/>
            <person name="Cannon C."/>
            <person name="Castanera R."/>
            <person name="Culley D."/>
            <person name="Daum C."/>
            <person name="Ezra D."/>
            <person name="Gonzalez J."/>
            <person name="Henrissat B."/>
            <person name="Kuo A."/>
            <person name="Liang C."/>
            <person name="Lipzen A."/>
            <person name="Lutzoni F."/>
            <person name="Magnuson J."/>
            <person name="Mondo S."/>
            <person name="Nolan M."/>
            <person name="Ohm R."/>
            <person name="Pangilinan J."/>
            <person name="Park H.-J."/>
            <person name="Ramirez L."/>
            <person name="Alfaro M."/>
            <person name="Sun H."/>
            <person name="Tritt A."/>
            <person name="Yoshinaga Y."/>
            <person name="Zwiers L.-H."/>
            <person name="Turgeon B."/>
            <person name="Goodwin S."/>
            <person name="Spatafora J."/>
            <person name="Crous P."/>
            <person name="Grigoriev I."/>
        </authorList>
    </citation>
    <scope>NUCLEOTIDE SEQUENCE</scope>
    <source>
        <strain evidence="10">CBS 121167</strain>
    </source>
</reference>
<keyword evidence="3 8" id="KW-0812">Transmembrane</keyword>
<keyword evidence="4 8" id="KW-1133">Transmembrane helix</keyword>
<dbReference type="InterPro" id="IPR011701">
    <property type="entry name" value="MFS"/>
</dbReference>
<evidence type="ECO:0000256" key="8">
    <source>
        <dbReference type="SAM" id="Phobius"/>
    </source>
</evidence>
<keyword evidence="5 8" id="KW-0472">Membrane</keyword>
<feature type="transmembrane region" description="Helical" evidence="8">
    <location>
        <begin position="157"/>
        <end position="179"/>
    </location>
</feature>
<keyword evidence="6" id="KW-0325">Glycoprotein</keyword>
<feature type="domain" description="Major facilitator superfamily (MFS) profile" evidence="9">
    <location>
        <begin position="34"/>
        <end position="525"/>
    </location>
</feature>
<evidence type="ECO:0000256" key="1">
    <source>
        <dbReference type="ARBA" id="ARBA00004141"/>
    </source>
</evidence>
<feature type="transmembrane region" description="Helical" evidence="8">
    <location>
        <begin position="124"/>
        <end position="145"/>
    </location>
</feature>
<feature type="transmembrane region" description="Helical" evidence="8">
    <location>
        <begin position="504"/>
        <end position="521"/>
    </location>
</feature>
<dbReference type="Gene3D" id="1.20.1720.10">
    <property type="entry name" value="Multidrug resistance protein D"/>
    <property type="match status" value="1"/>
</dbReference>
<dbReference type="SUPFAM" id="SSF103473">
    <property type="entry name" value="MFS general substrate transporter"/>
    <property type="match status" value="1"/>
</dbReference>
<keyword evidence="2" id="KW-0813">Transport</keyword>
<feature type="transmembrane region" description="Helical" evidence="8">
    <location>
        <begin position="99"/>
        <end position="118"/>
    </location>
</feature>
<dbReference type="GeneID" id="54295888"/>
<organism evidence="10 11">
    <name type="scientific">Aplosporella prunicola CBS 121167</name>
    <dbReference type="NCBI Taxonomy" id="1176127"/>
    <lineage>
        <taxon>Eukaryota</taxon>
        <taxon>Fungi</taxon>
        <taxon>Dikarya</taxon>
        <taxon>Ascomycota</taxon>
        <taxon>Pezizomycotina</taxon>
        <taxon>Dothideomycetes</taxon>
        <taxon>Dothideomycetes incertae sedis</taxon>
        <taxon>Botryosphaeriales</taxon>
        <taxon>Aplosporellaceae</taxon>
        <taxon>Aplosporella</taxon>
    </lineage>
</organism>
<evidence type="ECO:0000256" key="6">
    <source>
        <dbReference type="ARBA" id="ARBA00023180"/>
    </source>
</evidence>
<evidence type="ECO:0000313" key="10">
    <source>
        <dbReference type="EMBL" id="KAF2138627.1"/>
    </source>
</evidence>
<feature type="transmembrane region" description="Helical" evidence="8">
    <location>
        <begin position="386"/>
        <end position="408"/>
    </location>
</feature>
<feature type="transmembrane region" description="Helical" evidence="8">
    <location>
        <begin position="297"/>
        <end position="320"/>
    </location>
</feature>
<gene>
    <name evidence="10" type="ORF">K452DRAFT_256263</name>
</gene>
<feature type="transmembrane region" description="Helical" evidence="8">
    <location>
        <begin position="362"/>
        <end position="380"/>
    </location>
</feature>
<evidence type="ECO:0000256" key="2">
    <source>
        <dbReference type="ARBA" id="ARBA00022448"/>
    </source>
</evidence>
<accession>A0A6A6B6L5</accession>
<protein>
    <recommendedName>
        <fullName evidence="9">Major facilitator superfamily (MFS) profile domain-containing protein</fullName>
    </recommendedName>
</protein>
<evidence type="ECO:0000256" key="5">
    <source>
        <dbReference type="ARBA" id="ARBA00023136"/>
    </source>
</evidence>
<dbReference type="OrthoDB" id="10021397at2759"/>
<dbReference type="GO" id="GO:0005886">
    <property type="term" value="C:plasma membrane"/>
    <property type="evidence" value="ECO:0007669"/>
    <property type="project" value="TreeGrafter"/>
</dbReference>
<dbReference type="Gene3D" id="1.20.1250.20">
    <property type="entry name" value="MFS general substrate transporter like domains"/>
    <property type="match status" value="1"/>
</dbReference>
<evidence type="ECO:0000256" key="4">
    <source>
        <dbReference type="ARBA" id="ARBA00022989"/>
    </source>
</evidence>
<dbReference type="PANTHER" id="PTHR23501">
    <property type="entry name" value="MAJOR FACILITATOR SUPERFAMILY"/>
    <property type="match status" value="1"/>
</dbReference>
<feature type="transmembrane region" description="Helical" evidence="8">
    <location>
        <begin position="185"/>
        <end position="206"/>
    </location>
</feature>